<keyword evidence="6" id="KW-0027">Amidation</keyword>
<comment type="caution">
    <text evidence="9">The sequence shown here is derived from an EMBL/GenBank/DDBJ whole genome shotgun (WGS) entry which is preliminary data.</text>
</comment>
<evidence type="ECO:0000256" key="5">
    <source>
        <dbReference type="ARBA" id="ARBA00022729"/>
    </source>
</evidence>
<keyword evidence="3" id="KW-0964">Secreted</keyword>
<evidence type="ECO:0000256" key="3">
    <source>
        <dbReference type="ARBA" id="ARBA00022525"/>
    </source>
</evidence>
<keyword evidence="10" id="KW-1185">Reference proteome</keyword>
<feature type="signal peptide" evidence="8">
    <location>
        <begin position="1"/>
        <end position="18"/>
    </location>
</feature>
<evidence type="ECO:0000256" key="6">
    <source>
        <dbReference type="ARBA" id="ARBA00022815"/>
    </source>
</evidence>
<dbReference type="PANTHER" id="PTHR11250">
    <property type="entry name" value="TACHYKININ"/>
    <property type="match status" value="1"/>
</dbReference>
<accession>A0ABD1JB92</accession>
<sequence>MKILLSLLILCCLVNIFCQELLSNEDDLATGNYLTEDYPSQDHLVNPLQTLLRIVRRRSPQQFFGLMGKRSSAKTQVTRKRHKFQSFVGLMGKRNLGEQSVPCDLPL</sequence>
<keyword evidence="7" id="KW-0527">Neuropeptide</keyword>
<dbReference type="PROSITE" id="PS00267">
    <property type="entry name" value="TACHYKININ"/>
    <property type="match status" value="1"/>
</dbReference>
<evidence type="ECO:0000313" key="9">
    <source>
        <dbReference type="EMBL" id="KAL2084442.1"/>
    </source>
</evidence>
<evidence type="ECO:0008006" key="11">
    <source>
        <dbReference type="Google" id="ProtNLM"/>
    </source>
</evidence>
<protein>
    <recommendedName>
        <fullName evidence="11">Neurokinin A</fullName>
    </recommendedName>
</protein>
<dbReference type="Proteomes" id="UP001591681">
    <property type="component" value="Unassembled WGS sequence"/>
</dbReference>
<keyword evidence="5 8" id="KW-0732">Signal</keyword>
<keyword evidence="4" id="KW-0165">Cleavage on pair of basic residues</keyword>
<dbReference type="PRINTS" id="PR01829">
    <property type="entry name" value="PROTACHYKNIN"/>
</dbReference>
<dbReference type="EMBL" id="JBHFQA010000017">
    <property type="protein sequence ID" value="KAL2084442.1"/>
    <property type="molecule type" value="Genomic_DNA"/>
</dbReference>
<dbReference type="GO" id="GO:0007218">
    <property type="term" value="P:neuropeptide signaling pathway"/>
    <property type="evidence" value="ECO:0007669"/>
    <property type="project" value="UniProtKB-KW"/>
</dbReference>
<dbReference type="GO" id="GO:0005576">
    <property type="term" value="C:extracellular region"/>
    <property type="evidence" value="ECO:0007669"/>
    <property type="project" value="UniProtKB-SubCell"/>
</dbReference>
<dbReference type="PANTHER" id="PTHR11250:SF2">
    <property type="entry name" value="TACHYKININ-4"/>
    <property type="match status" value="1"/>
</dbReference>
<comment type="subcellular location">
    <subcellularLocation>
        <location evidence="1">Secreted</location>
    </subcellularLocation>
</comment>
<evidence type="ECO:0000313" key="10">
    <source>
        <dbReference type="Proteomes" id="UP001591681"/>
    </source>
</evidence>
<gene>
    <name evidence="9" type="ORF">ACEWY4_019960</name>
</gene>
<proteinExistence type="inferred from homology"/>
<evidence type="ECO:0000256" key="1">
    <source>
        <dbReference type="ARBA" id="ARBA00004613"/>
    </source>
</evidence>
<reference evidence="9 10" key="1">
    <citation type="submission" date="2024-09" db="EMBL/GenBank/DDBJ databases">
        <title>A chromosome-level genome assembly of Gray's grenadier anchovy, Coilia grayii.</title>
        <authorList>
            <person name="Fu Z."/>
        </authorList>
    </citation>
    <scope>NUCLEOTIDE SEQUENCE [LARGE SCALE GENOMIC DNA]</scope>
    <source>
        <strain evidence="9">G4</strain>
        <tissue evidence="9">Muscle</tissue>
    </source>
</reference>
<evidence type="ECO:0000256" key="2">
    <source>
        <dbReference type="ARBA" id="ARBA00007518"/>
    </source>
</evidence>
<dbReference type="InterPro" id="IPR008216">
    <property type="entry name" value="Tachykinin_fam"/>
</dbReference>
<evidence type="ECO:0000256" key="7">
    <source>
        <dbReference type="ARBA" id="ARBA00023320"/>
    </source>
</evidence>
<dbReference type="AlphaFoldDB" id="A0ABD1JB92"/>
<organism evidence="9 10">
    <name type="scientific">Coilia grayii</name>
    <name type="common">Gray's grenadier anchovy</name>
    <dbReference type="NCBI Taxonomy" id="363190"/>
    <lineage>
        <taxon>Eukaryota</taxon>
        <taxon>Metazoa</taxon>
        <taxon>Chordata</taxon>
        <taxon>Craniata</taxon>
        <taxon>Vertebrata</taxon>
        <taxon>Euteleostomi</taxon>
        <taxon>Actinopterygii</taxon>
        <taxon>Neopterygii</taxon>
        <taxon>Teleostei</taxon>
        <taxon>Clupei</taxon>
        <taxon>Clupeiformes</taxon>
        <taxon>Clupeoidei</taxon>
        <taxon>Engraulidae</taxon>
        <taxon>Coilinae</taxon>
        <taxon>Coilia</taxon>
    </lineage>
</organism>
<evidence type="ECO:0000256" key="4">
    <source>
        <dbReference type="ARBA" id="ARBA00022685"/>
    </source>
</evidence>
<feature type="chain" id="PRO_5044747576" description="Neurokinin A" evidence="8">
    <location>
        <begin position="19"/>
        <end position="107"/>
    </location>
</feature>
<comment type="similarity">
    <text evidence="2">Belongs to the tachykinin family.</text>
</comment>
<dbReference type="InterPro" id="IPR013055">
    <property type="entry name" value="Tachy_Neuro_lke_CS"/>
</dbReference>
<evidence type="ECO:0000256" key="8">
    <source>
        <dbReference type="SAM" id="SignalP"/>
    </source>
</evidence>
<name>A0ABD1JB92_9TELE</name>